<keyword evidence="3" id="KW-1185">Reference proteome</keyword>
<dbReference type="EMBL" id="CAQQ02130038">
    <property type="status" value="NOT_ANNOTATED_CDS"/>
    <property type="molecule type" value="Genomic_DNA"/>
</dbReference>
<dbReference type="EnsemblMetazoa" id="MESCA010781-RA">
    <property type="protein sequence ID" value="MESCA010781-PA"/>
    <property type="gene ID" value="MESCA010781"/>
</dbReference>
<dbReference type="InterPro" id="IPR006058">
    <property type="entry name" value="2Fe2S_fd_BS"/>
</dbReference>
<dbReference type="HOGENOM" id="CLU_2640963_0_0_1"/>
<dbReference type="GO" id="GO:0051537">
    <property type="term" value="F:2 iron, 2 sulfur cluster binding"/>
    <property type="evidence" value="ECO:0007669"/>
    <property type="project" value="InterPro"/>
</dbReference>
<evidence type="ECO:0000256" key="1">
    <source>
        <dbReference type="SAM" id="Phobius"/>
    </source>
</evidence>
<reference evidence="3" key="1">
    <citation type="submission" date="2013-02" db="EMBL/GenBank/DDBJ databases">
        <authorList>
            <person name="Hughes D."/>
        </authorList>
    </citation>
    <scope>NUCLEOTIDE SEQUENCE</scope>
    <source>
        <strain>Durham</strain>
        <strain evidence="3">NC isolate 2 -- Noor lab</strain>
    </source>
</reference>
<keyword evidence="1" id="KW-1133">Transmembrane helix</keyword>
<sequence>MVCSSFEGSKNKSVSRSSRSFHVDVFFVILFLVRDGIFFFNSCYRGHCTNCNESARISKNSQSKYIMVACIRKTTKL</sequence>
<reference evidence="2" key="2">
    <citation type="submission" date="2015-06" db="UniProtKB">
        <authorList>
            <consortium name="EnsemblMetazoa"/>
        </authorList>
    </citation>
    <scope>IDENTIFICATION</scope>
</reference>
<proteinExistence type="predicted"/>
<protein>
    <submittedName>
        <fullName evidence="2">Uncharacterized protein</fullName>
    </submittedName>
</protein>
<keyword evidence="1" id="KW-0812">Transmembrane</keyword>
<organism evidence="2 3">
    <name type="scientific">Megaselia scalaris</name>
    <name type="common">Humpbacked fly</name>
    <name type="synonym">Phora scalaris</name>
    <dbReference type="NCBI Taxonomy" id="36166"/>
    <lineage>
        <taxon>Eukaryota</taxon>
        <taxon>Metazoa</taxon>
        <taxon>Ecdysozoa</taxon>
        <taxon>Arthropoda</taxon>
        <taxon>Hexapoda</taxon>
        <taxon>Insecta</taxon>
        <taxon>Pterygota</taxon>
        <taxon>Neoptera</taxon>
        <taxon>Endopterygota</taxon>
        <taxon>Diptera</taxon>
        <taxon>Brachycera</taxon>
        <taxon>Muscomorpha</taxon>
        <taxon>Platypezoidea</taxon>
        <taxon>Phoridae</taxon>
        <taxon>Megaseliini</taxon>
        <taxon>Megaselia</taxon>
    </lineage>
</organism>
<name>T1H3F5_MEGSC</name>
<dbReference type="PROSITE" id="PS00197">
    <property type="entry name" value="2FE2S_FER_1"/>
    <property type="match status" value="1"/>
</dbReference>
<keyword evidence="1" id="KW-0472">Membrane</keyword>
<evidence type="ECO:0000313" key="2">
    <source>
        <dbReference type="EnsemblMetazoa" id="MESCA010781-PA"/>
    </source>
</evidence>
<feature type="transmembrane region" description="Helical" evidence="1">
    <location>
        <begin position="21"/>
        <end position="40"/>
    </location>
</feature>
<dbReference type="Proteomes" id="UP000015102">
    <property type="component" value="Unassembled WGS sequence"/>
</dbReference>
<evidence type="ECO:0000313" key="3">
    <source>
        <dbReference type="Proteomes" id="UP000015102"/>
    </source>
</evidence>
<accession>T1H3F5</accession>
<dbReference type="AlphaFoldDB" id="T1H3F5"/>